<dbReference type="EC" id="1.1.1.1" evidence="4"/>
<dbReference type="PANTHER" id="PTHR43401">
    <property type="entry name" value="L-THREONINE 3-DEHYDROGENASE"/>
    <property type="match status" value="1"/>
</dbReference>
<dbReference type="RefSeq" id="WP_307424162.1">
    <property type="nucleotide sequence ID" value="NZ_JAUSVK010000001.1"/>
</dbReference>
<dbReference type="PANTHER" id="PTHR43401:SF2">
    <property type="entry name" value="L-THREONINE 3-DEHYDROGENASE"/>
    <property type="match status" value="1"/>
</dbReference>
<protein>
    <submittedName>
        <fullName evidence="4">Alcohol dehydrogenase</fullName>
        <ecNumber evidence="4">1.1.1.1</ecNumber>
    </submittedName>
</protein>
<dbReference type="Pfam" id="PF00107">
    <property type="entry name" value="ADH_zinc_N"/>
    <property type="match status" value="1"/>
</dbReference>
<organism evidence="4 5">
    <name type="scientific">Labrys monachus</name>
    <dbReference type="NCBI Taxonomy" id="217067"/>
    <lineage>
        <taxon>Bacteria</taxon>
        <taxon>Pseudomonadati</taxon>
        <taxon>Pseudomonadota</taxon>
        <taxon>Alphaproteobacteria</taxon>
        <taxon>Hyphomicrobiales</taxon>
        <taxon>Xanthobacteraceae</taxon>
        <taxon>Labrys</taxon>
    </lineage>
</organism>
<gene>
    <name evidence="4" type="ORF">J3R73_001384</name>
</gene>
<dbReference type="SUPFAM" id="SSF50129">
    <property type="entry name" value="GroES-like"/>
    <property type="match status" value="1"/>
</dbReference>
<dbReference type="InterPro" id="IPR013149">
    <property type="entry name" value="ADH-like_C"/>
</dbReference>
<dbReference type="InterPro" id="IPR011032">
    <property type="entry name" value="GroES-like_sf"/>
</dbReference>
<dbReference type="Gene3D" id="3.40.50.720">
    <property type="entry name" value="NAD(P)-binding Rossmann-like Domain"/>
    <property type="match status" value="1"/>
</dbReference>
<keyword evidence="5" id="KW-1185">Reference proteome</keyword>
<feature type="domain" description="Alcohol dehydrogenase-like C-terminal" evidence="2">
    <location>
        <begin position="196"/>
        <end position="324"/>
    </location>
</feature>
<accession>A0ABU0FB86</accession>
<dbReference type="InterPro" id="IPR050129">
    <property type="entry name" value="Zn_alcohol_dh"/>
</dbReference>
<evidence type="ECO:0000256" key="1">
    <source>
        <dbReference type="ARBA" id="ARBA00023002"/>
    </source>
</evidence>
<evidence type="ECO:0000313" key="4">
    <source>
        <dbReference type="EMBL" id="MDQ0391592.1"/>
    </source>
</evidence>
<dbReference type="Proteomes" id="UP001237448">
    <property type="component" value="Unassembled WGS sequence"/>
</dbReference>
<sequence>MSRTFKAWLLRGPGEGLRLEDLPLPDLHPRGVLVRVESATVLSYMGKVIDGSLGYATPPPPFIPGTNAVGRVEAVGSEVSHVTAGELVFLSPHLVDDVPGEAPAQILIGLTAMGAARVDGLPDGALRLQQVWRDGVFAEFAQWPAACVTPLRGLGRVPDDRLIALAKLVVPYGGLLRGGVEPGHTVLVNGATGYYGSAGVMVALAMGAAKVVAIGRDQAGLDRLAETLGPRVVAARVTGEDANADLAAVLAAGGRADVGLDLLGRASSTATTLATLRALKRGGRLVLMGSAAAPLELAFGEMLGNDWEVVGNFMYRRSAPGQLAALAAAGLLDLSLVRIKRFALAQLPEAIAAAAVMRDLDLVAVEGA</sequence>
<dbReference type="Pfam" id="PF08240">
    <property type="entry name" value="ADH_N"/>
    <property type="match status" value="1"/>
</dbReference>
<evidence type="ECO:0000313" key="5">
    <source>
        <dbReference type="Proteomes" id="UP001237448"/>
    </source>
</evidence>
<evidence type="ECO:0000259" key="2">
    <source>
        <dbReference type="Pfam" id="PF00107"/>
    </source>
</evidence>
<feature type="domain" description="Alcohol dehydrogenase-like N-terminal" evidence="3">
    <location>
        <begin position="29"/>
        <end position="151"/>
    </location>
</feature>
<dbReference type="SUPFAM" id="SSF51735">
    <property type="entry name" value="NAD(P)-binding Rossmann-fold domains"/>
    <property type="match status" value="1"/>
</dbReference>
<dbReference type="EMBL" id="JAUSVK010000001">
    <property type="protein sequence ID" value="MDQ0391592.1"/>
    <property type="molecule type" value="Genomic_DNA"/>
</dbReference>
<dbReference type="InterPro" id="IPR013154">
    <property type="entry name" value="ADH-like_N"/>
</dbReference>
<dbReference type="InterPro" id="IPR036291">
    <property type="entry name" value="NAD(P)-bd_dom_sf"/>
</dbReference>
<keyword evidence="1 4" id="KW-0560">Oxidoreductase</keyword>
<name>A0ABU0FB86_9HYPH</name>
<reference evidence="4 5" key="1">
    <citation type="submission" date="2023-07" db="EMBL/GenBank/DDBJ databases">
        <title>Genomic Encyclopedia of Type Strains, Phase IV (KMG-IV): sequencing the most valuable type-strain genomes for metagenomic binning, comparative biology and taxonomic classification.</title>
        <authorList>
            <person name="Goeker M."/>
        </authorList>
    </citation>
    <scope>NUCLEOTIDE SEQUENCE [LARGE SCALE GENOMIC DNA]</scope>
    <source>
        <strain evidence="4 5">DSM 5896</strain>
    </source>
</reference>
<proteinExistence type="predicted"/>
<comment type="caution">
    <text evidence="4">The sequence shown here is derived from an EMBL/GenBank/DDBJ whole genome shotgun (WGS) entry which is preliminary data.</text>
</comment>
<evidence type="ECO:0000259" key="3">
    <source>
        <dbReference type="Pfam" id="PF08240"/>
    </source>
</evidence>
<dbReference type="Gene3D" id="3.90.180.10">
    <property type="entry name" value="Medium-chain alcohol dehydrogenases, catalytic domain"/>
    <property type="match status" value="1"/>
</dbReference>
<dbReference type="GO" id="GO:0004022">
    <property type="term" value="F:alcohol dehydrogenase (NAD+) activity"/>
    <property type="evidence" value="ECO:0007669"/>
    <property type="project" value="UniProtKB-EC"/>
</dbReference>